<proteinExistence type="evidence at protein level"/>
<keyword evidence="11" id="KW-1267">Proteomics identification</keyword>
<evidence type="ECO:0000256" key="2">
    <source>
        <dbReference type="ARBA" id="ARBA00022792"/>
    </source>
</evidence>
<dbReference type="GO" id="GO:0001405">
    <property type="term" value="C:PAM complex, Tim23 associated import motor"/>
    <property type="evidence" value="ECO:0000318"/>
    <property type="project" value="GO_Central"/>
</dbReference>
<dbReference type="SMR" id="A0A1D6IXV0"/>
<dbReference type="InterPro" id="IPR001623">
    <property type="entry name" value="DnaJ_domain"/>
</dbReference>
<gene>
    <name evidence="9" type="primary">LOC100280573</name>
    <name evidence="8" type="ORF">ZEAMMB73_Zm00001d024171</name>
</gene>
<dbReference type="PANTHER" id="PTHR12763">
    <property type="match status" value="1"/>
</dbReference>
<comment type="function">
    <text evidence="5">Component of the PAM complex, a complex required for the translocation of transit peptide-containing proteins from the inner membrane into the mitochondrial matrix in an ATP-dependent manner.</text>
</comment>
<feature type="domain" description="J" evidence="7">
    <location>
        <begin position="128"/>
        <end position="181"/>
    </location>
</feature>
<dbReference type="AlphaFoldDB" id="A0A1D6IXV0"/>
<keyword evidence="2" id="KW-0999">Mitochondrion inner membrane</keyword>
<dbReference type="Proteomes" id="UP000007305">
    <property type="component" value="Chromosome 10"/>
</dbReference>
<dbReference type="EMBL" id="CM000786">
    <property type="protein sequence ID" value="AQK40734.1"/>
    <property type="molecule type" value="Genomic_DNA"/>
</dbReference>
<dbReference type="SMART" id="SM00271">
    <property type="entry name" value="DnaJ"/>
    <property type="match status" value="1"/>
</dbReference>
<dbReference type="ExpressionAtlas" id="A0A1D6IXV0">
    <property type="expression patterns" value="baseline and differential"/>
</dbReference>
<dbReference type="OrthoDB" id="240298at2759"/>
<organism evidence="9 10">
    <name type="scientific">Zea mays</name>
    <name type="common">Maize</name>
    <dbReference type="NCBI Taxonomy" id="4577"/>
    <lineage>
        <taxon>Eukaryota</taxon>
        <taxon>Viridiplantae</taxon>
        <taxon>Streptophyta</taxon>
        <taxon>Embryophyta</taxon>
        <taxon>Tracheophyta</taxon>
        <taxon>Spermatophyta</taxon>
        <taxon>Magnoliopsida</taxon>
        <taxon>Liliopsida</taxon>
        <taxon>Poales</taxon>
        <taxon>Poaceae</taxon>
        <taxon>PACMAD clade</taxon>
        <taxon>Panicoideae</taxon>
        <taxon>Andropogonodae</taxon>
        <taxon>Andropogoneae</taxon>
        <taxon>Tripsacinae</taxon>
        <taxon>Zea</taxon>
    </lineage>
</organism>
<reference evidence="10" key="1">
    <citation type="journal article" date="2009" name="Science">
        <title>The B73 maize genome: complexity, diversity, and dynamics.</title>
        <authorList>
            <person name="Schnable P.S."/>
            <person name="Ware D."/>
            <person name="Fulton R.S."/>
            <person name="Stein J.C."/>
            <person name="Wei F."/>
            <person name="Pasternak S."/>
            <person name="Liang C."/>
            <person name="Zhang J."/>
            <person name="Fulton L."/>
            <person name="Graves T.A."/>
            <person name="Minx P."/>
            <person name="Reily A.D."/>
            <person name="Courtney L."/>
            <person name="Kruchowski S.S."/>
            <person name="Tomlinson C."/>
            <person name="Strong C."/>
            <person name="Delehaunty K."/>
            <person name="Fronick C."/>
            <person name="Courtney B."/>
            <person name="Rock S.M."/>
            <person name="Belter E."/>
            <person name="Du F."/>
            <person name="Kim K."/>
            <person name="Abbott R.M."/>
            <person name="Cotton M."/>
            <person name="Levy A."/>
            <person name="Marchetto P."/>
            <person name="Ochoa K."/>
            <person name="Jackson S.M."/>
            <person name="Gillam B."/>
            <person name="Chen W."/>
            <person name="Yan L."/>
            <person name="Higginbotham J."/>
            <person name="Cardenas M."/>
            <person name="Waligorski J."/>
            <person name="Applebaum E."/>
            <person name="Phelps L."/>
            <person name="Falcone J."/>
            <person name="Kanchi K."/>
            <person name="Thane T."/>
            <person name="Scimone A."/>
            <person name="Thane N."/>
            <person name="Henke J."/>
            <person name="Wang T."/>
            <person name="Ruppert J."/>
            <person name="Shah N."/>
            <person name="Rotter K."/>
            <person name="Hodges J."/>
            <person name="Ingenthron E."/>
            <person name="Cordes M."/>
            <person name="Kohlberg S."/>
            <person name="Sgro J."/>
            <person name="Delgado B."/>
            <person name="Mead K."/>
            <person name="Chinwalla A."/>
            <person name="Leonard S."/>
            <person name="Crouse K."/>
            <person name="Collura K."/>
            <person name="Kudrna D."/>
            <person name="Currie J."/>
            <person name="He R."/>
            <person name="Angelova A."/>
            <person name="Rajasekar S."/>
            <person name="Mueller T."/>
            <person name="Lomeli R."/>
            <person name="Scara G."/>
            <person name="Ko A."/>
            <person name="Delaney K."/>
            <person name="Wissotski M."/>
            <person name="Lopez G."/>
            <person name="Campos D."/>
            <person name="Braidotti M."/>
            <person name="Ashley E."/>
            <person name="Golser W."/>
            <person name="Kim H."/>
            <person name="Lee S."/>
            <person name="Lin J."/>
            <person name="Dujmic Z."/>
            <person name="Kim W."/>
            <person name="Talag J."/>
            <person name="Zuccolo A."/>
            <person name="Fan C."/>
            <person name="Sebastian A."/>
            <person name="Kramer M."/>
            <person name="Spiegel L."/>
            <person name="Nascimento L."/>
            <person name="Zutavern T."/>
            <person name="Miller B."/>
            <person name="Ambroise C."/>
            <person name="Muller S."/>
            <person name="Spooner W."/>
            <person name="Narechania A."/>
            <person name="Ren L."/>
            <person name="Wei S."/>
            <person name="Kumari S."/>
            <person name="Faga B."/>
            <person name="Levy M.J."/>
            <person name="McMahan L."/>
            <person name="Van Buren P."/>
            <person name="Vaughn M.W."/>
            <person name="Ying K."/>
            <person name="Yeh C.-T."/>
            <person name="Emrich S.J."/>
            <person name="Jia Y."/>
            <person name="Kalyanaraman A."/>
            <person name="Hsia A.-P."/>
            <person name="Barbazuk W.B."/>
            <person name="Baucom R.S."/>
            <person name="Brutnell T.P."/>
            <person name="Carpita N.C."/>
            <person name="Chaparro C."/>
            <person name="Chia J.-M."/>
            <person name="Deragon J.-M."/>
            <person name="Estill J.C."/>
            <person name="Fu Y."/>
            <person name="Jeddeloh J.A."/>
            <person name="Han Y."/>
            <person name="Lee H."/>
            <person name="Li P."/>
            <person name="Lisch D.R."/>
            <person name="Liu S."/>
            <person name="Liu Z."/>
            <person name="Nagel D.H."/>
            <person name="McCann M.C."/>
            <person name="SanMiguel P."/>
            <person name="Myers A.M."/>
            <person name="Nettleton D."/>
            <person name="Nguyen J."/>
            <person name="Penning B.W."/>
            <person name="Ponnala L."/>
            <person name="Schneider K.L."/>
            <person name="Schwartz D.C."/>
            <person name="Sharma A."/>
            <person name="Soderlund C."/>
            <person name="Springer N.M."/>
            <person name="Sun Q."/>
            <person name="Wang H."/>
            <person name="Waterman M."/>
            <person name="Westerman R."/>
            <person name="Wolfgruber T.K."/>
            <person name="Yang L."/>
            <person name="Yu Y."/>
            <person name="Zhang L."/>
            <person name="Zhou S."/>
            <person name="Zhu Q."/>
            <person name="Bennetzen J.L."/>
            <person name="Dawe R.K."/>
            <person name="Jiang J."/>
            <person name="Jiang N."/>
            <person name="Presting G.G."/>
            <person name="Wessler S.R."/>
            <person name="Aluru S."/>
            <person name="Martienssen R.A."/>
            <person name="Clifton S.W."/>
            <person name="McCombie W.R."/>
            <person name="Wing R.A."/>
            <person name="Wilson R.K."/>
        </authorList>
    </citation>
    <scope>NUCLEOTIDE SEQUENCE [LARGE SCALE GENOMIC DNA]</scope>
    <source>
        <strain evidence="10">cv. B73</strain>
    </source>
</reference>
<accession>A0A1D6IXV0</accession>
<dbReference type="FunCoup" id="A0A1D6IXV0">
    <property type="interactions" value="3006"/>
</dbReference>
<comment type="subcellular location">
    <subcellularLocation>
        <location evidence="1">Mitochondrion inner membrane</location>
    </subcellularLocation>
</comment>
<keyword evidence="10" id="KW-1185">Reference proteome</keyword>
<dbReference type="PROSITE" id="PS50076">
    <property type="entry name" value="DNAJ_2"/>
    <property type="match status" value="1"/>
</dbReference>
<dbReference type="FunFam" id="1.10.287.110:FF:000001">
    <property type="entry name" value="Import inner membrane translocase subunit tim14"/>
    <property type="match status" value="1"/>
</dbReference>
<name>A0A1D6IXV0_MAIZE</name>
<dbReference type="EnsemblPlants" id="Zm00001eb412610_T001">
    <property type="protein sequence ID" value="Zm00001eb412610_P001"/>
    <property type="gene ID" value="Zm00001eb412610"/>
</dbReference>
<dbReference type="IntAct" id="A0A1D6IXV0">
    <property type="interactions" value="10"/>
</dbReference>
<dbReference type="PANTHER" id="PTHR12763:SF60">
    <property type="entry name" value="OS07G0192300 PROTEIN"/>
    <property type="match status" value="1"/>
</dbReference>
<evidence type="ECO:0000256" key="1">
    <source>
        <dbReference type="ARBA" id="ARBA00004273"/>
    </source>
</evidence>
<reference evidence="8" key="2">
    <citation type="submission" date="2015-12" db="EMBL/GenBank/DDBJ databases">
        <title>Update maize B73 reference genome by single molecule sequencing technologies.</title>
        <authorList>
            <consortium name="Maize Genome Sequencing Project"/>
            <person name="Ware D."/>
        </authorList>
    </citation>
    <scope>NUCLEOTIDE SEQUENCE</scope>
    <source>
        <tissue evidence="8">Seedling</tissue>
    </source>
</reference>
<dbReference type="Gene3D" id="1.10.287.110">
    <property type="entry name" value="DnaJ domain"/>
    <property type="match status" value="1"/>
</dbReference>
<dbReference type="GO" id="GO:0001671">
    <property type="term" value="F:ATPase activator activity"/>
    <property type="evidence" value="ECO:0000318"/>
    <property type="project" value="GO_Central"/>
</dbReference>
<evidence type="ECO:0000313" key="9">
    <source>
        <dbReference type="EnsemblPlants" id="Zm00001eb412610_P001"/>
    </source>
</evidence>
<reference evidence="9" key="3">
    <citation type="submission" date="2019-07" db="EMBL/GenBank/DDBJ databases">
        <authorList>
            <person name="Seetharam A."/>
            <person name="Woodhouse M."/>
            <person name="Cannon E."/>
        </authorList>
    </citation>
    <scope>NUCLEOTIDE SEQUENCE [LARGE SCALE GENOMIC DNA]</scope>
    <source>
        <strain evidence="9">cv. B73</strain>
    </source>
</reference>
<dbReference type="eggNOG" id="KOG0723">
    <property type="taxonomic scope" value="Eukaryota"/>
</dbReference>
<evidence type="ECO:0000259" key="7">
    <source>
        <dbReference type="PROSITE" id="PS50076"/>
    </source>
</evidence>
<evidence type="ECO:0000256" key="5">
    <source>
        <dbReference type="ARBA" id="ARBA00059031"/>
    </source>
</evidence>
<dbReference type="Gramene" id="Zm00001eb412610_T001">
    <property type="protein sequence ID" value="Zm00001eb412610_P001"/>
    <property type="gene ID" value="Zm00001eb412610"/>
</dbReference>
<evidence type="ECO:0007829" key="11">
    <source>
        <dbReference type="PeptideAtlas" id="A0A1D6IXV0"/>
    </source>
</evidence>
<dbReference type="CDD" id="cd06257">
    <property type="entry name" value="DnaJ"/>
    <property type="match status" value="1"/>
</dbReference>
<evidence type="ECO:0000313" key="10">
    <source>
        <dbReference type="Proteomes" id="UP000007305"/>
    </source>
</evidence>
<evidence type="ECO:0000313" key="8">
    <source>
        <dbReference type="EMBL" id="AQK40734.1"/>
    </source>
</evidence>
<evidence type="ECO:0000256" key="3">
    <source>
        <dbReference type="ARBA" id="ARBA00023128"/>
    </source>
</evidence>
<dbReference type="PaxDb" id="4577-GRMZM2G038950_P02"/>
<dbReference type="SUPFAM" id="SSF46565">
    <property type="entry name" value="Chaperone J-domain"/>
    <property type="match status" value="1"/>
</dbReference>
<comment type="subunit">
    <text evidence="6">Probable component of the PAM complex at least composed of a mitochondrial HSP70 protein, TIMM44 and TIMM14. The complex interacts with the TIMM23 component of the TIM17:23 complex.</text>
</comment>
<dbReference type="GO" id="GO:0030150">
    <property type="term" value="P:protein import into mitochondrial matrix"/>
    <property type="evidence" value="ECO:0000318"/>
    <property type="project" value="GO_Central"/>
</dbReference>
<protein>
    <submittedName>
        <fullName evidence="8">Mitochondrial import inner membrane translocase subunit TIM14-3</fullName>
    </submittedName>
</protein>
<evidence type="ECO:0000256" key="6">
    <source>
        <dbReference type="ARBA" id="ARBA00063640"/>
    </source>
</evidence>
<dbReference type="GO" id="GO:0005783">
    <property type="term" value="C:endoplasmic reticulum"/>
    <property type="evidence" value="ECO:0007669"/>
    <property type="project" value="UniProtKB-ARBA"/>
</dbReference>
<reference evidence="9" key="4">
    <citation type="submission" date="2021-05" db="UniProtKB">
        <authorList>
            <consortium name="EnsemblPlants"/>
        </authorList>
    </citation>
    <scope>IDENTIFICATION</scope>
    <source>
        <strain evidence="9">cv. B73</strain>
    </source>
</reference>
<keyword evidence="3" id="KW-0496">Mitochondrion</keyword>
<dbReference type="STRING" id="4577.A0A1D6IXV0"/>
<dbReference type="InterPro" id="IPR036869">
    <property type="entry name" value="J_dom_sf"/>
</dbReference>
<evidence type="ECO:0000256" key="4">
    <source>
        <dbReference type="ARBA" id="ARBA00023136"/>
    </source>
</evidence>
<sequence length="187" mass="20273">MWNRRIGSNSLVCNPLRNGDRRVSAVSTRARPPSGIPHLQPVSCCEPIQWRFHSSPCGRKDSVNHFQILAASPVPMATPLIAGLAVAAAALAGRYSIQAWNAYKARPVVPRMRKFYEGGFQPTMTRREAALILGVRETASAEKVKEAHKRVMVANHPDAGGSHYLASKINEAKDVMTGKTKGGGSAF</sequence>
<keyword evidence="4" id="KW-0472">Membrane</keyword>